<dbReference type="EMBL" id="KQ459595">
    <property type="protein sequence ID" value="KPI95652.1"/>
    <property type="molecule type" value="Genomic_DNA"/>
</dbReference>
<feature type="coiled-coil region" evidence="1">
    <location>
        <begin position="52"/>
        <end position="79"/>
    </location>
</feature>
<evidence type="ECO:0000256" key="2">
    <source>
        <dbReference type="SAM" id="MobiDB-lite"/>
    </source>
</evidence>
<keyword evidence="1" id="KW-0175">Coiled coil</keyword>
<reference evidence="3 4" key="1">
    <citation type="journal article" date="2015" name="Nat. Commun.">
        <title>Outbred genome sequencing and CRISPR/Cas9 gene editing in butterflies.</title>
        <authorList>
            <person name="Li X."/>
            <person name="Fan D."/>
            <person name="Zhang W."/>
            <person name="Liu G."/>
            <person name="Zhang L."/>
            <person name="Zhao L."/>
            <person name="Fang X."/>
            <person name="Chen L."/>
            <person name="Dong Y."/>
            <person name="Chen Y."/>
            <person name="Ding Y."/>
            <person name="Zhao R."/>
            <person name="Feng M."/>
            <person name="Zhu Y."/>
            <person name="Feng Y."/>
            <person name="Jiang X."/>
            <person name="Zhu D."/>
            <person name="Xiang H."/>
            <person name="Feng X."/>
            <person name="Li S."/>
            <person name="Wang J."/>
            <person name="Zhang G."/>
            <person name="Kronforst M.R."/>
            <person name="Wang W."/>
        </authorList>
    </citation>
    <scope>NUCLEOTIDE SEQUENCE [LARGE SCALE GENOMIC DNA]</scope>
    <source>
        <strain evidence="3">Ya'a_city_454_Px</strain>
        <tissue evidence="3">Whole body</tissue>
    </source>
</reference>
<evidence type="ECO:0000313" key="4">
    <source>
        <dbReference type="Proteomes" id="UP000053268"/>
    </source>
</evidence>
<proteinExistence type="predicted"/>
<keyword evidence="4" id="KW-1185">Reference proteome</keyword>
<dbReference type="Proteomes" id="UP000053268">
    <property type="component" value="Unassembled WGS sequence"/>
</dbReference>
<feature type="region of interest" description="Disordered" evidence="2">
    <location>
        <begin position="387"/>
        <end position="407"/>
    </location>
</feature>
<protein>
    <submittedName>
        <fullName evidence="3">Uncharacterized protein</fullName>
    </submittedName>
</protein>
<gene>
    <name evidence="3" type="ORF">RR46_11365</name>
</gene>
<dbReference type="AlphaFoldDB" id="A0A194PQR2"/>
<evidence type="ECO:0000313" key="3">
    <source>
        <dbReference type="EMBL" id="KPI95652.1"/>
    </source>
</evidence>
<organism evidence="3 4">
    <name type="scientific">Papilio xuthus</name>
    <name type="common">Asian swallowtail butterfly</name>
    <dbReference type="NCBI Taxonomy" id="66420"/>
    <lineage>
        <taxon>Eukaryota</taxon>
        <taxon>Metazoa</taxon>
        <taxon>Ecdysozoa</taxon>
        <taxon>Arthropoda</taxon>
        <taxon>Hexapoda</taxon>
        <taxon>Insecta</taxon>
        <taxon>Pterygota</taxon>
        <taxon>Neoptera</taxon>
        <taxon>Endopterygota</taxon>
        <taxon>Lepidoptera</taxon>
        <taxon>Glossata</taxon>
        <taxon>Ditrysia</taxon>
        <taxon>Papilionoidea</taxon>
        <taxon>Papilionidae</taxon>
        <taxon>Papilioninae</taxon>
        <taxon>Papilio</taxon>
    </lineage>
</organism>
<name>A0A194PQR2_PAPXU</name>
<evidence type="ECO:0000256" key="1">
    <source>
        <dbReference type="SAM" id="Coils"/>
    </source>
</evidence>
<sequence>MAMSNEVQLLKNISTEVDESKLRIFFSIQCSKAQASLLDRLKKKIKERKDILNFITDGNKKLEVEIKLAEQELNNLIIAHNTIKSGNIDIRKELLLKLDENVEFSKRIEAGEKKYEQLWLSSKSRFENIPLVQQCLEGKKRIQLIENNISNLRSKCVGLSDDIKKKKRAAQELTQKYVIDLAKFFVNDRPKIIKMIQDRTNEIQDLIIKTENLQQPMMDRRYSKVKIIELDENSHPEKAMQKNKEFVHKENDAIVMPKLQLMDVDLDILGDKLDQLKKIELNVTPTMENKIKSLGYKIDVAQSSTYNNKWESYYEQTRKSYSDRKLIHIIDDITLNKSQTINIISKVDSNTLQNVNTVGSQKTAELLKICPLPEVKIKQPLKEIEENVDDNEEQHVQSPAQITDRKKMTEDKIIASKFFDANKVSEPSVMSNHIEEQDNKKQDVQETNFTKPLNMDMLKNNTFETNSKTNQDIQKSKYQISGLLFDHGGSQMMSDLLNVSLNATGFDGDDSYPQCLDSSVLLSPKADVAMDGADNITVMPQLPNFMSGLRKTGSSFFERLTNDNKPNSSTTNTEESPCSFLHSKNLNTKVRPKKIPLHDALYSEALYELS</sequence>
<accession>A0A194PQR2</accession>